<dbReference type="eggNOG" id="ENOG502QSBW">
    <property type="taxonomic scope" value="Eukaryota"/>
</dbReference>
<dbReference type="STRING" id="109376.A0A0D3E967"/>
<dbReference type="Proteomes" id="UP000032141">
    <property type="component" value="Chromosome C9"/>
</dbReference>
<dbReference type="PANTHER" id="PTHR30540:SF108">
    <property type="entry name" value="POTASSIUM TRANSPORTER 3"/>
    <property type="match status" value="1"/>
</dbReference>
<sequence length="189" mass="21619">MYRCIIRTGYKDVNKDGDDFEDELVDSIASLSSWNPKARDQTETVLHMTFGTRLSRSISDANIAGSSSSRSQTTVSNSKSPVLKRLKAEYEQELPKLSMRRRFQFRPMDTTFRQPQVKEELFDLVEAKDAEVAYIVGHGHVKAKRNSTYAKQLVIDVAYSFLRKNCRSPAVMLNIPHICLIKVGMNYYL</sequence>
<reference evidence="2 3" key="1">
    <citation type="journal article" date="2014" name="Genome Biol.">
        <title>Transcriptome and methylome profiling reveals relics of genome dominance in the mesopolyploid Brassica oleracea.</title>
        <authorList>
            <person name="Parkin I.A."/>
            <person name="Koh C."/>
            <person name="Tang H."/>
            <person name="Robinson S.J."/>
            <person name="Kagale S."/>
            <person name="Clarke W.E."/>
            <person name="Town C.D."/>
            <person name="Nixon J."/>
            <person name="Krishnakumar V."/>
            <person name="Bidwell S.L."/>
            <person name="Denoeud F."/>
            <person name="Belcram H."/>
            <person name="Links M.G."/>
            <person name="Just J."/>
            <person name="Clarke C."/>
            <person name="Bender T."/>
            <person name="Huebert T."/>
            <person name="Mason A.S."/>
            <person name="Pires J.C."/>
            <person name="Barker G."/>
            <person name="Moore J."/>
            <person name="Walley P.G."/>
            <person name="Manoli S."/>
            <person name="Batley J."/>
            <person name="Edwards D."/>
            <person name="Nelson M.N."/>
            <person name="Wang X."/>
            <person name="Paterson A.H."/>
            <person name="King G."/>
            <person name="Bancroft I."/>
            <person name="Chalhoub B."/>
            <person name="Sharpe A.G."/>
        </authorList>
    </citation>
    <scope>NUCLEOTIDE SEQUENCE</scope>
    <source>
        <strain evidence="2 3">cv. TO1000</strain>
    </source>
</reference>
<dbReference type="GO" id="GO:0015079">
    <property type="term" value="F:potassium ion transmembrane transporter activity"/>
    <property type="evidence" value="ECO:0007669"/>
    <property type="project" value="InterPro"/>
</dbReference>
<dbReference type="GO" id="GO:0016020">
    <property type="term" value="C:membrane"/>
    <property type="evidence" value="ECO:0007669"/>
    <property type="project" value="InterPro"/>
</dbReference>
<dbReference type="Gramene" id="Bo9g091190.1">
    <property type="protein sequence ID" value="Bo9g091190.1"/>
    <property type="gene ID" value="Bo9g091190"/>
</dbReference>
<feature type="domain" description="K+ potassium transporter C-terminal" evidence="1">
    <location>
        <begin position="2"/>
        <end position="188"/>
    </location>
</feature>
<evidence type="ECO:0000313" key="2">
    <source>
        <dbReference type="EnsemblPlants" id="Bo9g091190.1"/>
    </source>
</evidence>
<organism evidence="2 3">
    <name type="scientific">Brassica oleracea var. oleracea</name>
    <dbReference type="NCBI Taxonomy" id="109376"/>
    <lineage>
        <taxon>Eukaryota</taxon>
        <taxon>Viridiplantae</taxon>
        <taxon>Streptophyta</taxon>
        <taxon>Embryophyta</taxon>
        <taxon>Tracheophyta</taxon>
        <taxon>Spermatophyta</taxon>
        <taxon>Magnoliopsida</taxon>
        <taxon>eudicotyledons</taxon>
        <taxon>Gunneridae</taxon>
        <taxon>Pentapetalae</taxon>
        <taxon>rosids</taxon>
        <taxon>malvids</taxon>
        <taxon>Brassicales</taxon>
        <taxon>Brassicaceae</taxon>
        <taxon>Brassiceae</taxon>
        <taxon>Brassica</taxon>
    </lineage>
</organism>
<evidence type="ECO:0000259" key="1">
    <source>
        <dbReference type="Pfam" id="PF22776"/>
    </source>
</evidence>
<dbReference type="Pfam" id="PF22776">
    <property type="entry name" value="K_trans_C"/>
    <property type="match status" value="1"/>
</dbReference>
<dbReference type="EnsemblPlants" id="Bo9g091190.1">
    <property type="protein sequence ID" value="Bo9g091190.1"/>
    <property type="gene ID" value="Bo9g091190"/>
</dbReference>
<dbReference type="PANTHER" id="PTHR30540">
    <property type="entry name" value="OSMOTIC STRESS POTASSIUM TRANSPORTER"/>
    <property type="match status" value="1"/>
</dbReference>
<proteinExistence type="predicted"/>
<accession>A0A0D3E967</accession>
<evidence type="ECO:0000313" key="3">
    <source>
        <dbReference type="Proteomes" id="UP000032141"/>
    </source>
</evidence>
<dbReference type="HOGENOM" id="CLU_1436318_0_0_1"/>
<dbReference type="AlphaFoldDB" id="A0A0D3E967"/>
<dbReference type="InterPro" id="IPR003855">
    <property type="entry name" value="K+_transporter"/>
</dbReference>
<reference evidence="2" key="2">
    <citation type="submission" date="2015-03" db="UniProtKB">
        <authorList>
            <consortium name="EnsemblPlants"/>
        </authorList>
    </citation>
    <scope>IDENTIFICATION</scope>
</reference>
<name>A0A0D3E967_BRAOL</name>
<protein>
    <recommendedName>
        <fullName evidence="1">K+ potassium transporter C-terminal domain-containing protein</fullName>
    </recommendedName>
</protein>
<keyword evidence="3" id="KW-1185">Reference proteome</keyword>
<dbReference type="InterPro" id="IPR053952">
    <property type="entry name" value="K_trans_C"/>
</dbReference>